<reference evidence="1" key="1">
    <citation type="submission" date="2021-06" db="EMBL/GenBank/DDBJ databases">
        <authorList>
            <person name="Kallberg Y."/>
            <person name="Tangrot J."/>
            <person name="Rosling A."/>
        </authorList>
    </citation>
    <scope>NUCLEOTIDE SEQUENCE</scope>
    <source>
        <strain evidence="1">UK204</strain>
    </source>
</reference>
<comment type="caution">
    <text evidence="1">The sequence shown here is derived from an EMBL/GenBank/DDBJ whole genome shotgun (WGS) entry which is preliminary data.</text>
</comment>
<proteinExistence type="predicted"/>
<accession>A0A9N8ZDK2</accession>
<keyword evidence="2" id="KW-1185">Reference proteome</keyword>
<organism evidence="1 2">
    <name type="scientific">Funneliformis caledonium</name>
    <dbReference type="NCBI Taxonomy" id="1117310"/>
    <lineage>
        <taxon>Eukaryota</taxon>
        <taxon>Fungi</taxon>
        <taxon>Fungi incertae sedis</taxon>
        <taxon>Mucoromycota</taxon>
        <taxon>Glomeromycotina</taxon>
        <taxon>Glomeromycetes</taxon>
        <taxon>Glomerales</taxon>
        <taxon>Glomeraceae</taxon>
        <taxon>Funneliformis</taxon>
    </lineage>
</organism>
<evidence type="ECO:0000313" key="1">
    <source>
        <dbReference type="EMBL" id="CAG8490193.1"/>
    </source>
</evidence>
<name>A0A9N8ZDK2_9GLOM</name>
<evidence type="ECO:0000313" key="2">
    <source>
        <dbReference type="Proteomes" id="UP000789570"/>
    </source>
</evidence>
<sequence length="55" mass="6299">MSARSRVDVQPCDKLGVGINYGVCWVYNWESHQLKGDDPLPGDYDIWVHAYYAPI</sequence>
<dbReference type="Proteomes" id="UP000789570">
    <property type="component" value="Unassembled WGS sequence"/>
</dbReference>
<gene>
    <name evidence="1" type="ORF">FCALED_LOCUS3169</name>
</gene>
<dbReference type="AlphaFoldDB" id="A0A9N8ZDK2"/>
<protein>
    <submittedName>
        <fullName evidence="1">17137_t:CDS:1</fullName>
    </submittedName>
</protein>
<dbReference type="EMBL" id="CAJVPQ010000534">
    <property type="protein sequence ID" value="CAG8490193.1"/>
    <property type="molecule type" value="Genomic_DNA"/>
</dbReference>